<sequence length="300" mass="35876">MTESIPLQKFLSNITQKGYTSTKVYIQESKVRFVQLYSNLQHKPFLLQVPNRFVIYSTGADHLLDYIENNYRNYRQREYLEKINLRDVACFSKDSLCVKNNNVYNCYLVDYTADSPELLRTTPVVSPRSLRGKHDESVDDDSSDIEIDDYPVEDIYPVFNMMIFVDNMDNFEDIVVKYYNIITTGEEENNENEVERLLQTFDNQKKILKDHIYRIHKEAYNTRRDISQTGSNLQRIYSLKEQSTEERDRVRFKIERLTIETEEKIDVLNNKLRDNRNQADSLLKKYWKFIEQFDLICQRN</sequence>
<dbReference type="EMBL" id="MK500354">
    <property type="protein sequence ID" value="QBK87499.1"/>
    <property type="molecule type" value="Genomic_DNA"/>
</dbReference>
<evidence type="ECO:0000313" key="2">
    <source>
        <dbReference type="EMBL" id="QBK87499.1"/>
    </source>
</evidence>
<reference evidence="2" key="1">
    <citation type="journal article" date="2019" name="MBio">
        <title>Virus Genomes from Deep Sea Sediments Expand the Ocean Megavirome and Support Independent Origins of Viral Gigantism.</title>
        <authorList>
            <person name="Backstrom D."/>
            <person name="Yutin N."/>
            <person name="Jorgensen S.L."/>
            <person name="Dharamshi J."/>
            <person name="Homa F."/>
            <person name="Zaremba-Niedwiedzka K."/>
            <person name="Spang A."/>
            <person name="Wolf Y.I."/>
            <person name="Koonin E.V."/>
            <person name="Ettema T.J."/>
        </authorList>
    </citation>
    <scope>NUCLEOTIDE SEQUENCE</scope>
</reference>
<gene>
    <name evidence="2" type="ORF">LCMAC201_04090</name>
</gene>
<keyword evidence="1" id="KW-0175">Coiled coil</keyword>
<organism evidence="2">
    <name type="scientific">Marseillevirus LCMAC201</name>
    <dbReference type="NCBI Taxonomy" id="2506605"/>
    <lineage>
        <taxon>Viruses</taxon>
        <taxon>Varidnaviria</taxon>
        <taxon>Bamfordvirae</taxon>
        <taxon>Nucleocytoviricota</taxon>
        <taxon>Megaviricetes</taxon>
        <taxon>Pimascovirales</taxon>
        <taxon>Pimascovirales incertae sedis</taxon>
        <taxon>Marseilleviridae</taxon>
    </lineage>
</organism>
<proteinExistence type="predicted"/>
<evidence type="ECO:0000256" key="1">
    <source>
        <dbReference type="SAM" id="Coils"/>
    </source>
</evidence>
<feature type="coiled-coil region" evidence="1">
    <location>
        <begin position="240"/>
        <end position="285"/>
    </location>
</feature>
<name>A0A481YWJ9_9VIRU</name>
<accession>A0A481YWJ9</accession>
<protein>
    <submittedName>
        <fullName evidence="2">Uncharacterized protein</fullName>
    </submittedName>
</protein>